<comment type="caution">
    <text evidence="6">The sequence shown here is derived from an EMBL/GenBank/DDBJ whole genome shotgun (WGS) entry which is preliminary data.</text>
</comment>
<evidence type="ECO:0000256" key="1">
    <source>
        <dbReference type="ARBA" id="ARBA00010088"/>
    </source>
</evidence>
<sequence length="531" mass="56360">MRTFLASLAAGSLVAGVVAATAGNPVASAAETISWSACSDESLAAANAECGFLSVPLDWSKPSGEKIQIAVSRVKATGKSQGPMLINPGGPGGSGLGFSAYLKQMMPAEVSAQFDLIGFDPRGVGSSKPALSCVKDYAAGPRPAYTPVESRKAANEVAWIERTKAYAAACKEKNGKLLDHVKTIDTIKDMDALRAALGAEKINFFGFSYGTFLGQTYSTRYPNRVAKMVLAGMVDPHNYGGYADGGKAQTEAFQKVLDIWFDWIAQRNSTYGLGSTRAEVLKTYQEMRAKLTSAPVGTIGPSELADVFFTGAYAEQLWVPITAAVADAHEGDFSFLTRVYEILGSPADDNGYAAFNATLCTDGKFPRSYDRIRKDAFALSKTAPESTWSSFWFSAPCTWWPAKAGKVPPVDGAKVSVPFLLVQQSLDGATPYEGAESVKKEFPSSAMVLEVGATTHAAVYSGNKCVDDVVTAYLLNGTLPTRAAGNGADVSCERTPFPEPSVVNRSLQQGQLGYFLGLPPELAAIVNMIPL</sequence>
<dbReference type="EMBL" id="BAAAHE010000012">
    <property type="protein sequence ID" value="GAA0615788.1"/>
    <property type="molecule type" value="Genomic_DNA"/>
</dbReference>
<dbReference type="InterPro" id="IPR051601">
    <property type="entry name" value="Serine_prot/Carboxylest_S33"/>
</dbReference>
<dbReference type="Pfam" id="PF00561">
    <property type="entry name" value="Abhydrolase_1"/>
    <property type="match status" value="1"/>
</dbReference>
<dbReference type="Gene3D" id="3.40.50.1820">
    <property type="entry name" value="alpha/beta hydrolase"/>
    <property type="match status" value="1"/>
</dbReference>
<organism evidence="6 7">
    <name type="scientific">Sporichthya brevicatena</name>
    <dbReference type="NCBI Taxonomy" id="171442"/>
    <lineage>
        <taxon>Bacteria</taxon>
        <taxon>Bacillati</taxon>
        <taxon>Actinomycetota</taxon>
        <taxon>Actinomycetes</taxon>
        <taxon>Sporichthyales</taxon>
        <taxon>Sporichthyaceae</taxon>
        <taxon>Sporichthya</taxon>
    </lineage>
</organism>
<comment type="similarity">
    <text evidence="1">Belongs to the peptidase S33 family.</text>
</comment>
<dbReference type="PANTHER" id="PTHR43248:SF29">
    <property type="entry name" value="TRIPEPTIDYL AMINOPEPTIDASE"/>
    <property type="match status" value="1"/>
</dbReference>
<dbReference type="InterPro" id="IPR000073">
    <property type="entry name" value="AB_hydrolase_1"/>
</dbReference>
<dbReference type="SUPFAM" id="SSF53474">
    <property type="entry name" value="alpha/beta-Hydrolases"/>
    <property type="match status" value="1"/>
</dbReference>
<evidence type="ECO:0000256" key="4">
    <source>
        <dbReference type="SAM" id="SignalP"/>
    </source>
</evidence>
<evidence type="ECO:0000313" key="6">
    <source>
        <dbReference type="EMBL" id="GAA0615788.1"/>
    </source>
</evidence>
<dbReference type="GO" id="GO:0016787">
    <property type="term" value="F:hydrolase activity"/>
    <property type="evidence" value="ECO:0007669"/>
    <property type="project" value="UniProtKB-KW"/>
</dbReference>
<keyword evidence="2 4" id="KW-0732">Signal</keyword>
<accession>A0ABN1GPI2</accession>
<name>A0ABN1GPI2_9ACTN</name>
<feature type="domain" description="AB hydrolase-1" evidence="5">
    <location>
        <begin position="83"/>
        <end position="453"/>
    </location>
</feature>
<proteinExistence type="inferred from homology"/>
<evidence type="ECO:0000259" key="5">
    <source>
        <dbReference type="Pfam" id="PF00561"/>
    </source>
</evidence>
<dbReference type="InterPro" id="IPR029058">
    <property type="entry name" value="AB_hydrolase_fold"/>
</dbReference>
<protein>
    <submittedName>
        <fullName evidence="6">Alpha/beta hydrolase</fullName>
    </submittedName>
</protein>
<dbReference type="RefSeq" id="WP_344603638.1">
    <property type="nucleotide sequence ID" value="NZ_BAAAHE010000012.1"/>
</dbReference>
<evidence type="ECO:0000256" key="2">
    <source>
        <dbReference type="ARBA" id="ARBA00022729"/>
    </source>
</evidence>
<keyword evidence="3 6" id="KW-0378">Hydrolase</keyword>
<keyword evidence="7" id="KW-1185">Reference proteome</keyword>
<evidence type="ECO:0000256" key="3">
    <source>
        <dbReference type="ARBA" id="ARBA00022801"/>
    </source>
</evidence>
<gene>
    <name evidence="6" type="ORF">GCM10009547_17200</name>
</gene>
<reference evidence="6 7" key="1">
    <citation type="journal article" date="2019" name="Int. J. Syst. Evol. Microbiol.">
        <title>The Global Catalogue of Microorganisms (GCM) 10K type strain sequencing project: providing services to taxonomists for standard genome sequencing and annotation.</title>
        <authorList>
            <consortium name="The Broad Institute Genomics Platform"/>
            <consortium name="The Broad Institute Genome Sequencing Center for Infectious Disease"/>
            <person name="Wu L."/>
            <person name="Ma J."/>
        </authorList>
    </citation>
    <scope>NUCLEOTIDE SEQUENCE [LARGE SCALE GENOMIC DNA]</scope>
    <source>
        <strain evidence="6 7">JCM 10671</strain>
    </source>
</reference>
<feature type="chain" id="PRO_5045900846" evidence="4">
    <location>
        <begin position="30"/>
        <end position="531"/>
    </location>
</feature>
<feature type="signal peptide" evidence="4">
    <location>
        <begin position="1"/>
        <end position="29"/>
    </location>
</feature>
<dbReference type="PANTHER" id="PTHR43248">
    <property type="entry name" value="2-SUCCINYL-6-HYDROXY-2,4-CYCLOHEXADIENE-1-CARBOXYLATE SYNTHASE"/>
    <property type="match status" value="1"/>
</dbReference>
<dbReference type="Proteomes" id="UP001500957">
    <property type="component" value="Unassembled WGS sequence"/>
</dbReference>
<evidence type="ECO:0000313" key="7">
    <source>
        <dbReference type="Proteomes" id="UP001500957"/>
    </source>
</evidence>